<dbReference type="InterPro" id="IPR009078">
    <property type="entry name" value="Ferritin-like_SF"/>
</dbReference>
<sequence length="199" mass="23368">MRKCRVGGKLVQRDEITFHLDKLLRESDPMLSEKLLSKLNDQMNYEFYSSQVYLAMAAYCSSESFDGFANFFIMQSEEEKYHGMRIFHFINALGKRAIVSGMEHPQNEYSSLLNAFEHSFEHEKTVTKRIYELSDIAWDEREHATINFLKWFIDEQVEEEATFDSIIQKLRRIDNDSNAFYMLDSELAKRTFTPPAGEA</sequence>
<dbReference type="STRING" id="1313296.SAMN05661091_4989"/>
<dbReference type="GO" id="GO:0008199">
    <property type="term" value="F:ferric iron binding"/>
    <property type="evidence" value="ECO:0007669"/>
    <property type="project" value="InterPro"/>
</dbReference>
<comment type="function">
    <text evidence="1 9">Iron-storage protein.</text>
</comment>
<dbReference type="FunFam" id="1.20.1260.10:FF:000001">
    <property type="entry name" value="Non-heme ferritin"/>
    <property type="match status" value="1"/>
</dbReference>
<gene>
    <name evidence="11" type="ORF">SAMN05661091_4989</name>
</gene>
<dbReference type="GO" id="GO:0006879">
    <property type="term" value="P:intracellular iron ion homeostasis"/>
    <property type="evidence" value="ECO:0007669"/>
    <property type="project" value="UniProtKB-KW"/>
</dbReference>
<dbReference type="PANTHER" id="PTHR11431:SF127">
    <property type="entry name" value="BACTERIAL NON-HEME FERRITIN"/>
    <property type="match status" value="1"/>
</dbReference>
<comment type="subcellular location">
    <subcellularLocation>
        <location evidence="9">Cytoplasm</location>
    </subcellularLocation>
</comment>
<keyword evidence="6 8" id="KW-0408">Iron</keyword>
<dbReference type="CDD" id="cd01055">
    <property type="entry name" value="Nonheme_Ferritin"/>
    <property type="match status" value="1"/>
</dbReference>
<dbReference type="GO" id="GO:0005829">
    <property type="term" value="C:cytosol"/>
    <property type="evidence" value="ECO:0007669"/>
    <property type="project" value="TreeGrafter"/>
</dbReference>
<comment type="similarity">
    <text evidence="2 9">Belongs to the ferritin family. Prokaryotic subfamily.</text>
</comment>
<evidence type="ECO:0000256" key="5">
    <source>
        <dbReference type="ARBA" id="ARBA00023002"/>
    </source>
</evidence>
<keyword evidence="4 8" id="KW-0479">Metal-binding</keyword>
<evidence type="ECO:0000259" key="10">
    <source>
        <dbReference type="PROSITE" id="PS50905"/>
    </source>
</evidence>
<name>A0A1X7HP55_9BACL</name>
<organism evidence="11 12">
    <name type="scientific">Paenibacillus uliginis N3/975</name>
    <dbReference type="NCBI Taxonomy" id="1313296"/>
    <lineage>
        <taxon>Bacteria</taxon>
        <taxon>Bacillati</taxon>
        <taxon>Bacillota</taxon>
        <taxon>Bacilli</taxon>
        <taxon>Bacillales</taxon>
        <taxon>Paenibacillaceae</taxon>
        <taxon>Paenibacillus</taxon>
    </lineage>
</organism>
<evidence type="ECO:0000256" key="4">
    <source>
        <dbReference type="ARBA" id="ARBA00022723"/>
    </source>
</evidence>
<keyword evidence="5" id="KW-0560">Oxidoreductase</keyword>
<dbReference type="InterPro" id="IPR041719">
    <property type="entry name" value="Ferritin_prok"/>
</dbReference>
<dbReference type="EC" id="1.16.3.2" evidence="9"/>
<dbReference type="Proteomes" id="UP000192940">
    <property type="component" value="Chromosome I"/>
</dbReference>
<dbReference type="GO" id="GO:0042802">
    <property type="term" value="F:identical protein binding"/>
    <property type="evidence" value="ECO:0007669"/>
    <property type="project" value="UniProtKB-ARBA"/>
</dbReference>
<feature type="binding site" evidence="8">
    <location>
        <position position="82"/>
    </location>
    <ligand>
        <name>Fe cation</name>
        <dbReference type="ChEBI" id="CHEBI:24875"/>
        <label>1</label>
    </ligand>
</feature>
<evidence type="ECO:0000313" key="12">
    <source>
        <dbReference type="Proteomes" id="UP000192940"/>
    </source>
</evidence>
<feature type="binding site" evidence="8">
    <location>
        <position position="123"/>
    </location>
    <ligand>
        <name>Fe cation</name>
        <dbReference type="ChEBI" id="CHEBI:24875"/>
        <label>1</label>
    </ligand>
</feature>
<dbReference type="Gene3D" id="1.20.1260.10">
    <property type="match status" value="1"/>
</dbReference>
<dbReference type="SUPFAM" id="SSF47240">
    <property type="entry name" value="Ferritin-like"/>
    <property type="match status" value="1"/>
</dbReference>
<dbReference type="InterPro" id="IPR012347">
    <property type="entry name" value="Ferritin-like"/>
</dbReference>
<keyword evidence="12" id="KW-1185">Reference proteome</keyword>
<dbReference type="InterPro" id="IPR009040">
    <property type="entry name" value="Ferritin-like_diiron"/>
</dbReference>
<dbReference type="InterPro" id="IPR008331">
    <property type="entry name" value="Ferritin_DPS_dom"/>
</dbReference>
<dbReference type="InterPro" id="IPR001519">
    <property type="entry name" value="Ferritin"/>
</dbReference>
<evidence type="ECO:0000313" key="11">
    <source>
        <dbReference type="EMBL" id="SMF90333.1"/>
    </source>
</evidence>
<evidence type="ECO:0000256" key="8">
    <source>
        <dbReference type="PIRSR" id="PIRSR601519-1"/>
    </source>
</evidence>
<feature type="binding site" evidence="8">
    <location>
        <position position="156"/>
    </location>
    <ligand>
        <name>Fe cation</name>
        <dbReference type="ChEBI" id="CHEBI:24875"/>
        <label>1</label>
    </ligand>
</feature>
<evidence type="ECO:0000256" key="3">
    <source>
        <dbReference type="ARBA" id="ARBA00022434"/>
    </source>
</evidence>
<dbReference type="Pfam" id="PF00210">
    <property type="entry name" value="Ferritin"/>
    <property type="match status" value="1"/>
</dbReference>
<feature type="binding site" evidence="8">
    <location>
        <position position="46"/>
    </location>
    <ligand>
        <name>Fe cation</name>
        <dbReference type="ChEBI" id="CHEBI:24875"/>
        <label>1</label>
    </ligand>
</feature>
<keyword evidence="9" id="KW-0963">Cytoplasm</keyword>
<dbReference type="AlphaFoldDB" id="A0A1X7HP55"/>
<feature type="domain" description="Ferritin-like diiron" evidence="10">
    <location>
        <begin position="29"/>
        <end position="174"/>
    </location>
</feature>
<comment type="catalytic activity">
    <reaction evidence="7 9">
        <text>4 Fe(2+) + O2 + 6 H2O = 4 iron(III) oxide-hydroxide + 12 H(+)</text>
        <dbReference type="Rhea" id="RHEA:11972"/>
        <dbReference type="ChEBI" id="CHEBI:15377"/>
        <dbReference type="ChEBI" id="CHEBI:15378"/>
        <dbReference type="ChEBI" id="CHEBI:15379"/>
        <dbReference type="ChEBI" id="CHEBI:29033"/>
        <dbReference type="ChEBI" id="CHEBI:78619"/>
        <dbReference type="EC" id="1.16.3.2"/>
    </reaction>
</comment>
<dbReference type="PANTHER" id="PTHR11431">
    <property type="entry name" value="FERRITIN"/>
    <property type="match status" value="1"/>
</dbReference>
<keyword evidence="3 9" id="KW-0409">Iron storage</keyword>
<dbReference type="GO" id="GO:0004322">
    <property type="term" value="F:ferroxidase activity"/>
    <property type="evidence" value="ECO:0007669"/>
    <property type="project" value="TreeGrafter"/>
</dbReference>
<dbReference type="GO" id="GO:0008198">
    <property type="term" value="F:ferrous iron binding"/>
    <property type="evidence" value="ECO:0007669"/>
    <property type="project" value="TreeGrafter"/>
</dbReference>
<evidence type="ECO:0000256" key="1">
    <source>
        <dbReference type="ARBA" id="ARBA00002485"/>
    </source>
</evidence>
<evidence type="ECO:0000256" key="9">
    <source>
        <dbReference type="RuleBase" id="RU361145"/>
    </source>
</evidence>
<dbReference type="EMBL" id="LT840184">
    <property type="protein sequence ID" value="SMF90333.1"/>
    <property type="molecule type" value="Genomic_DNA"/>
</dbReference>
<evidence type="ECO:0000256" key="7">
    <source>
        <dbReference type="ARBA" id="ARBA00048035"/>
    </source>
</evidence>
<dbReference type="PROSITE" id="PS50905">
    <property type="entry name" value="FERRITIN_LIKE"/>
    <property type="match status" value="1"/>
</dbReference>
<dbReference type="GO" id="GO:0006826">
    <property type="term" value="P:iron ion transport"/>
    <property type="evidence" value="ECO:0007669"/>
    <property type="project" value="InterPro"/>
</dbReference>
<protein>
    <recommendedName>
        <fullName evidence="9">Ferritin</fullName>
        <ecNumber evidence="9">1.16.3.2</ecNumber>
    </recommendedName>
</protein>
<accession>A0A1X7HP55</accession>
<reference evidence="12" key="1">
    <citation type="submission" date="2017-04" db="EMBL/GenBank/DDBJ databases">
        <authorList>
            <person name="Varghese N."/>
            <person name="Submissions S."/>
        </authorList>
    </citation>
    <scope>NUCLEOTIDE SEQUENCE [LARGE SCALE GENOMIC DNA]</scope>
    <source>
        <strain evidence="12">N3/975</strain>
    </source>
</reference>
<feature type="binding site" evidence="8">
    <location>
        <position position="79"/>
    </location>
    <ligand>
        <name>Fe cation</name>
        <dbReference type="ChEBI" id="CHEBI:24875"/>
        <label>1</label>
    </ligand>
</feature>
<proteinExistence type="inferred from homology"/>
<evidence type="ECO:0000256" key="6">
    <source>
        <dbReference type="ARBA" id="ARBA00023004"/>
    </source>
</evidence>
<evidence type="ECO:0000256" key="2">
    <source>
        <dbReference type="ARBA" id="ARBA00006950"/>
    </source>
</evidence>